<proteinExistence type="predicted"/>
<organism evidence="1">
    <name type="scientific">Spodoptera frugiperda</name>
    <name type="common">Fall armyworm</name>
    <dbReference type="NCBI Taxonomy" id="7108"/>
    <lineage>
        <taxon>Eukaryota</taxon>
        <taxon>Metazoa</taxon>
        <taxon>Ecdysozoa</taxon>
        <taxon>Arthropoda</taxon>
        <taxon>Hexapoda</taxon>
        <taxon>Insecta</taxon>
        <taxon>Pterygota</taxon>
        <taxon>Neoptera</taxon>
        <taxon>Endopterygota</taxon>
        <taxon>Lepidoptera</taxon>
        <taxon>Glossata</taxon>
        <taxon>Ditrysia</taxon>
        <taxon>Noctuoidea</taxon>
        <taxon>Noctuidae</taxon>
        <taxon>Amphipyrinae</taxon>
        <taxon>Spodoptera</taxon>
    </lineage>
</organism>
<reference evidence="1" key="1">
    <citation type="submission" date="2016-07" db="EMBL/GenBank/DDBJ databases">
        <authorList>
            <person name="Bretaudeau A."/>
        </authorList>
    </citation>
    <scope>NUCLEOTIDE SEQUENCE</scope>
    <source>
        <strain evidence="1">Rice</strain>
        <tissue evidence="1">Whole body</tissue>
    </source>
</reference>
<gene>
    <name evidence="1" type="ORF">SFRICE_010894</name>
</gene>
<protein>
    <submittedName>
        <fullName evidence="1">SFRICE_010894</fullName>
    </submittedName>
</protein>
<accession>A0A2H1WJ25</accession>
<dbReference type="AlphaFoldDB" id="A0A2H1WJ25"/>
<evidence type="ECO:0000313" key="1">
    <source>
        <dbReference type="EMBL" id="SOQ53069.1"/>
    </source>
</evidence>
<sequence length="66" mass="7570">MANERTCHLMEIRRLEWRASSWATGNLTHTTKHTACFVSRQFSVRPWYHSGRAGPFLAKHGSPTLS</sequence>
<dbReference type="EMBL" id="ODYU01008997">
    <property type="protein sequence ID" value="SOQ53069.1"/>
    <property type="molecule type" value="Genomic_DNA"/>
</dbReference>
<name>A0A2H1WJ25_SPOFR</name>